<dbReference type="AlphaFoldDB" id="A0A6A6UMM1"/>
<name>A0A6A6UMM1_9PEZI</name>
<dbReference type="CDD" id="cd23659">
    <property type="entry name" value="USP_At3g01520-like"/>
    <property type="match status" value="1"/>
</dbReference>
<evidence type="ECO:0000313" key="3">
    <source>
        <dbReference type="EMBL" id="KAF2672751.1"/>
    </source>
</evidence>
<gene>
    <name evidence="3" type="ORF">BT63DRAFT_135762</name>
</gene>
<feature type="region of interest" description="Disordered" evidence="1">
    <location>
        <begin position="255"/>
        <end position="338"/>
    </location>
</feature>
<evidence type="ECO:0000313" key="4">
    <source>
        <dbReference type="Proteomes" id="UP000799302"/>
    </source>
</evidence>
<dbReference type="OrthoDB" id="843225at2759"/>
<keyword evidence="3" id="KW-0378">Hydrolase</keyword>
<dbReference type="InterPro" id="IPR014729">
    <property type="entry name" value="Rossmann-like_a/b/a_fold"/>
</dbReference>
<reference evidence="3" key="1">
    <citation type="journal article" date="2020" name="Stud. Mycol.">
        <title>101 Dothideomycetes genomes: a test case for predicting lifestyles and emergence of pathogens.</title>
        <authorList>
            <person name="Haridas S."/>
            <person name="Albert R."/>
            <person name="Binder M."/>
            <person name="Bloem J."/>
            <person name="Labutti K."/>
            <person name="Salamov A."/>
            <person name="Andreopoulos B."/>
            <person name="Baker S."/>
            <person name="Barry K."/>
            <person name="Bills G."/>
            <person name="Bluhm B."/>
            <person name="Cannon C."/>
            <person name="Castanera R."/>
            <person name="Culley D."/>
            <person name="Daum C."/>
            <person name="Ezra D."/>
            <person name="Gonzalez J."/>
            <person name="Henrissat B."/>
            <person name="Kuo A."/>
            <person name="Liang C."/>
            <person name="Lipzen A."/>
            <person name="Lutzoni F."/>
            <person name="Magnuson J."/>
            <person name="Mondo S."/>
            <person name="Nolan M."/>
            <person name="Ohm R."/>
            <person name="Pangilinan J."/>
            <person name="Park H.-J."/>
            <person name="Ramirez L."/>
            <person name="Alfaro M."/>
            <person name="Sun H."/>
            <person name="Tritt A."/>
            <person name="Yoshinaga Y."/>
            <person name="Zwiers L.-H."/>
            <person name="Turgeon B."/>
            <person name="Goodwin S."/>
            <person name="Spatafora J."/>
            <person name="Crous P."/>
            <person name="Grigoriev I."/>
        </authorList>
    </citation>
    <scope>NUCLEOTIDE SEQUENCE</scope>
    <source>
        <strain evidence="3">CBS 115976</strain>
    </source>
</reference>
<dbReference type="Gene3D" id="3.40.50.620">
    <property type="entry name" value="HUPs"/>
    <property type="match status" value="1"/>
</dbReference>
<dbReference type="PRINTS" id="PR01438">
    <property type="entry name" value="UNVRSLSTRESS"/>
</dbReference>
<dbReference type="Pfam" id="PF00582">
    <property type="entry name" value="Usp"/>
    <property type="match status" value="1"/>
</dbReference>
<dbReference type="Proteomes" id="UP000799302">
    <property type="component" value="Unassembled WGS sequence"/>
</dbReference>
<evidence type="ECO:0000256" key="1">
    <source>
        <dbReference type="SAM" id="MobiDB-lite"/>
    </source>
</evidence>
<feature type="domain" description="UspA" evidence="2">
    <location>
        <begin position="51"/>
        <end position="188"/>
    </location>
</feature>
<dbReference type="InterPro" id="IPR006016">
    <property type="entry name" value="UspA"/>
</dbReference>
<dbReference type="SUPFAM" id="SSF52402">
    <property type="entry name" value="Adenine nucleotide alpha hydrolases-like"/>
    <property type="match status" value="1"/>
</dbReference>
<dbReference type="InterPro" id="IPR006015">
    <property type="entry name" value="Universal_stress_UspA"/>
</dbReference>
<evidence type="ECO:0000259" key="2">
    <source>
        <dbReference type="Pfam" id="PF00582"/>
    </source>
</evidence>
<dbReference type="PANTHER" id="PTHR47815:SF1">
    <property type="entry name" value="UNIVERSAL STRESS PROTEIN A FAMILY PROTEIN C25B2.10"/>
    <property type="match status" value="1"/>
</dbReference>
<keyword evidence="4" id="KW-1185">Reference proteome</keyword>
<protein>
    <submittedName>
        <fullName evidence="3">Adenine nucleotide alpha hydrolases-like protein</fullName>
    </submittedName>
</protein>
<feature type="compositionally biased region" description="Acidic residues" evidence="1">
    <location>
        <begin position="282"/>
        <end position="296"/>
    </location>
</feature>
<organism evidence="3 4">
    <name type="scientific">Microthyrium microscopicum</name>
    <dbReference type="NCBI Taxonomy" id="703497"/>
    <lineage>
        <taxon>Eukaryota</taxon>
        <taxon>Fungi</taxon>
        <taxon>Dikarya</taxon>
        <taxon>Ascomycota</taxon>
        <taxon>Pezizomycotina</taxon>
        <taxon>Dothideomycetes</taxon>
        <taxon>Dothideomycetes incertae sedis</taxon>
        <taxon>Microthyriales</taxon>
        <taxon>Microthyriaceae</taxon>
        <taxon>Microthyrium</taxon>
    </lineage>
</organism>
<dbReference type="EMBL" id="MU004231">
    <property type="protein sequence ID" value="KAF2672751.1"/>
    <property type="molecule type" value="Genomic_DNA"/>
</dbReference>
<sequence length="338" mass="36901">MSPPPAPLSSKFDKRVGFDTFDKKNETAASGATAFTLARKHVDYNFTKQSRTFLCGLDSNDYSEYALEWLIDELVDDGDEVVCLRVVDKDSSIAGSTSVEQGLYKEEAERLMESIVKKNSDHKAINLVLEFSVGKVEKVIIKMIKLYEPALLIVGTRGRNLGGIQGLLPGSVSKYCLQNSPIPVIVVRPNNMRARGKRKRQKDPSRQVYRDILDKSDKVAENADVLGRMGVVLESGQAVSEDEAAAVAQAIGIEKPVPKPSNAGSGIRGSPKSPLIKVQLVDDFDDDEKVDLNEDPTADKDNREDEDAKLPQTGVHDETSREGKGTPESVVPATASNQ</sequence>
<dbReference type="GO" id="GO:0016787">
    <property type="term" value="F:hydrolase activity"/>
    <property type="evidence" value="ECO:0007669"/>
    <property type="project" value="UniProtKB-KW"/>
</dbReference>
<feature type="compositionally biased region" description="Basic and acidic residues" evidence="1">
    <location>
        <begin position="297"/>
        <end position="325"/>
    </location>
</feature>
<proteinExistence type="predicted"/>
<dbReference type="PANTHER" id="PTHR47815">
    <property type="entry name" value="UNIVERSAL STRESS PROTEIN A FAMILY PROTEIN C25B2.10"/>
    <property type="match status" value="1"/>
</dbReference>
<accession>A0A6A6UMM1</accession>